<feature type="compositionally biased region" description="Acidic residues" evidence="2">
    <location>
        <begin position="432"/>
        <end position="460"/>
    </location>
</feature>
<dbReference type="SUPFAM" id="SSF48452">
    <property type="entry name" value="TPR-like"/>
    <property type="match status" value="2"/>
</dbReference>
<protein>
    <submittedName>
        <fullName evidence="3">Uncharacterized protein</fullName>
    </submittedName>
</protein>
<keyword evidence="1" id="KW-0802">TPR repeat</keyword>
<keyword evidence="4" id="KW-1185">Reference proteome</keyword>
<feature type="compositionally biased region" description="Acidic residues" evidence="2">
    <location>
        <begin position="164"/>
        <end position="179"/>
    </location>
</feature>
<feature type="compositionally biased region" description="Acidic residues" evidence="2">
    <location>
        <begin position="220"/>
        <end position="230"/>
    </location>
</feature>
<dbReference type="EMBL" id="LPWH01000070">
    <property type="protein sequence ID" value="POR00978.1"/>
    <property type="molecule type" value="Genomic_DNA"/>
</dbReference>
<dbReference type="Gene3D" id="1.25.40.10">
    <property type="entry name" value="Tetratricopeptide repeat domain"/>
    <property type="match status" value="2"/>
</dbReference>
<name>A0A2S4JN71_9SPIO</name>
<dbReference type="AlphaFoldDB" id="A0A2S4JN71"/>
<gene>
    <name evidence="3" type="ORF">AU468_08895</name>
</gene>
<feature type="compositionally biased region" description="Acidic residues" evidence="2">
    <location>
        <begin position="377"/>
        <end position="395"/>
    </location>
</feature>
<feature type="compositionally biased region" description="Acidic residues" evidence="2">
    <location>
        <begin position="130"/>
        <end position="149"/>
    </location>
</feature>
<feature type="compositionally biased region" description="Acidic residues" evidence="2">
    <location>
        <begin position="343"/>
        <end position="361"/>
    </location>
</feature>
<evidence type="ECO:0000256" key="2">
    <source>
        <dbReference type="SAM" id="MobiDB-lite"/>
    </source>
</evidence>
<evidence type="ECO:0000256" key="1">
    <source>
        <dbReference type="PROSITE-ProRule" id="PRU00339"/>
    </source>
</evidence>
<feature type="compositionally biased region" description="Acidic residues" evidence="2">
    <location>
        <begin position="85"/>
        <end position="96"/>
    </location>
</feature>
<feature type="compositionally biased region" description="Low complexity" evidence="2">
    <location>
        <begin position="362"/>
        <end position="376"/>
    </location>
</feature>
<evidence type="ECO:0000313" key="3">
    <source>
        <dbReference type="EMBL" id="POR00978.1"/>
    </source>
</evidence>
<feature type="compositionally biased region" description="Acidic residues" evidence="2">
    <location>
        <begin position="188"/>
        <end position="204"/>
    </location>
</feature>
<feature type="compositionally biased region" description="Acidic residues" evidence="2">
    <location>
        <begin position="283"/>
        <end position="298"/>
    </location>
</feature>
<dbReference type="InterPro" id="IPR011990">
    <property type="entry name" value="TPR-like_helical_dom_sf"/>
</dbReference>
<sequence length="1195" mass="132019">MPSIERIEEFHASLAQLGNEPEIAARREEMIEPPPRPESALDDDLSALLDDASADSDAFARTQEGQAQEDELQDTSALLANLDSLLDDSGEDDPGGEGDSGALFSGDEDDPFAAVDFGDDDLSLPSDFSFGDDDADIEGDTEADGDTGDLDGLAGSDPGGGLPEADEDFPSPDQDDPFGDDFFGGSDSSDDSPGDDDLDLDSFDFAEPVETAEASAEAEAGAEAEAETSPDFEAPGADTGEDLEDLQDPGDLEELGDLEDLSDDFGSEELFDNSDLSGTEPSETPEGDDPFSDDDFFASDDFSAGDDFSASDAGFSDDDLFADDGEFGGDLPAGDDFSASDDLSGDDQEPSPESDELDPELEALSQAALGDDPLTGGDDDPFADLQDLDVGDTFDDGFGSQLDAEFGDLLTPEEAGSDTGSSGAESAKADLPDVDADDLSDDPFADDDDPFELPSVDDDLSSLSDEGFSLGDFGEEFDIDEDSIDEFAGLEVDDQALGEEGESLEAAPSALKDRQFTDQEFSAIQKTLNTLPLNVRIAAEEAIGSGKGSAQAVEALLDGLIQGESALVLAERVSDITGKTITVPKGYQKLTGAAFEAYRRSLRYRLVHVILPLVRVAALGIVAALVLGFLVHRFVYRPVHAGILYRQGYAHGQEDRFHQANETFFRAWELRPRRIWFLRYARLYTEKRQYDLAVEKYDQLVFGMDDQDRAFLRGMASRGRLGEVVTVDSRGRGKTVHDFLRVDREAILEHAALQSEVLANYERADELYAILLHGDDFDYDGLMGRGDNALRWAREDSRQYERARLAYADLLAHYGDTDPILMRFLRYFVRTDNLERVREVIHIFEVQSPRAEIEPRIYAEAAGYLLDKGIRSDVRSMLVRALGVDRNTPEIHYHMARYAREMQAPLDERRALDNARITFAAAEPLSRERLRQQIDTDIRSAEYWFVRDELLKTVADSDAALERYQDALDAGLLLPKPDLARVFAVRADVEYYASGDLERALRLYDRAASQGYRPDELEFKRGFINYEMERFDRAMEQFLAIGSGNALEGVDNVLFARGNTLFQRGNYVAAEATYRSLLRRLLMRRDRIQTLLVEEDSAHRGLIENLYRVKNNLGVALHRQTERSLPAGDLQSQALVFLQESAEIAENYLRDSATGERALARNLAYLNIREILNPTEDFRPQIFRRLPRDMEQILF</sequence>
<dbReference type="NCBIfam" id="NF047372">
    <property type="entry name" value="FlcA_NTERM"/>
    <property type="match status" value="1"/>
</dbReference>
<feature type="region of interest" description="Disordered" evidence="2">
    <location>
        <begin position="13"/>
        <end position="464"/>
    </location>
</feature>
<feature type="compositionally biased region" description="Acidic residues" evidence="2">
    <location>
        <begin position="239"/>
        <end position="272"/>
    </location>
</feature>
<dbReference type="OrthoDB" id="349862at2"/>
<reference evidence="4" key="1">
    <citation type="submission" date="2015-12" db="EMBL/GenBank/DDBJ databases">
        <authorList>
            <person name="Lodha T.D."/>
            <person name="Chintalapati S."/>
            <person name="Chintalapati V.R."/>
            <person name="Sravanthi T."/>
        </authorList>
    </citation>
    <scope>NUCLEOTIDE SEQUENCE [LARGE SCALE GENOMIC DNA]</scope>
    <source>
        <strain evidence="4">JC133</strain>
    </source>
</reference>
<dbReference type="Proteomes" id="UP000237350">
    <property type="component" value="Unassembled WGS sequence"/>
</dbReference>
<proteinExistence type="predicted"/>
<dbReference type="PROSITE" id="PS50005">
    <property type="entry name" value="TPR"/>
    <property type="match status" value="1"/>
</dbReference>
<dbReference type="NCBIfam" id="NF047371">
    <property type="entry name" value="FlcA_CTERM"/>
    <property type="match status" value="1"/>
</dbReference>
<dbReference type="InterPro" id="IPR019734">
    <property type="entry name" value="TPR_rpt"/>
</dbReference>
<organism evidence="3 4">
    <name type="scientific">Alkalispirochaeta sphaeroplastigenens</name>
    <dbReference type="NCBI Taxonomy" id="1187066"/>
    <lineage>
        <taxon>Bacteria</taxon>
        <taxon>Pseudomonadati</taxon>
        <taxon>Spirochaetota</taxon>
        <taxon>Spirochaetia</taxon>
        <taxon>Spirochaetales</taxon>
        <taxon>Spirochaetaceae</taxon>
        <taxon>Alkalispirochaeta</taxon>
    </lineage>
</organism>
<comment type="caution">
    <text evidence="3">The sequence shown here is derived from an EMBL/GenBank/DDBJ whole genome shotgun (WGS) entry which is preliminary data.</text>
</comment>
<feature type="compositionally biased region" description="Low complexity" evidence="2">
    <location>
        <begin position="205"/>
        <end position="219"/>
    </location>
</feature>
<dbReference type="InterPro" id="IPR058109">
    <property type="entry name" value="FlcA_C"/>
</dbReference>
<evidence type="ECO:0000313" key="4">
    <source>
        <dbReference type="Proteomes" id="UP000237350"/>
    </source>
</evidence>
<feature type="repeat" description="TPR" evidence="1">
    <location>
        <begin position="641"/>
        <end position="674"/>
    </location>
</feature>
<accession>A0A2S4JN71</accession>
<dbReference type="InterPro" id="IPR058123">
    <property type="entry name" value="FlcA_N"/>
</dbReference>
<feature type="compositionally biased region" description="Acidic residues" evidence="2">
    <location>
        <begin position="106"/>
        <end position="122"/>
    </location>
</feature>
<dbReference type="RefSeq" id="WP_103680407.1">
    <property type="nucleotide sequence ID" value="NZ_LPWH01000070.1"/>
</dbReference>
<feature type="compositionally biased region" description="Low complexity" evidence="2">
    <location>
        <begin position="46"/>
        <end position="57"/>
    </location>
</feature>
<feature type="compositionally biased region" description="Low complexity" evidence="2">
    <location>
        <begin position="299"/>
        <end position="314"/>
    </location>
</feature>
<feature type="compositionally biased region" description="Acidic residues" evidence="2">
    <location>
        <begin position="315"/>
        <end position="327"/>
    </location>
</feature>